<dbReference type="RefSeq" id="WP_130484125.1">
    <property type="nucleotide sequence ID" value="NZ_SGWW01000001.1"/>
</dbReference>
<feature type="transmembrane region" description="Helical" evidence="1">
    <location>
        <begin position="48"/>
        <end position="68"/>
    </location>
</feature>
<name>A0A4Q7LV44_9MICO</name>
<dbReference type="EMBL" id="SGWW01000001">
    <property type="protein sequence ID" value="RZS58995.1"/>
    <property type="molecule type" value="Genomic_DNA"/>
</dbReference>
<evidence type="ECO:0008006" key="4">
    <source>
        <dbReference type="Google" id="ProtNLM"/>
    </source>
</evidence>
<keyword evidence="1" id="KW-0472">Membrane</keyword>
<keyword evidence="3" id="KW-1185">Reference proteome</keyword>
<feature type="transmembrane region" description="Helical" evidence="1">
    <location>
        <begin position="15"/>
        <end position="36"/>
    </location>
</feature>
<evidence type="ECO:0000313" key="2">
    <source>
        <dbReference type="EMBL" id="RZS58995.1"/>
    </source>
</evidence>
<gene>
    <name evidence="2" type="ORF">EV141_0209</name>
</gene>
<evidence type="ECO:0000256" key="1">
    <source>
        <dbReference type="SAM" id="Phobius"/>
    </source>
</evidence>
<dbReference type="AlphaFoldDB" id="A0A4Q7LV44"/>
<organism evidence="2 3">
    <name type="scientific">Microcella putealis</name>
    <dbReference type="NCBI Taxonomy" id="337005"/>
    <lineage>
        <taxon>Bacteria</taxon>
        <taxon>Bacillati</taxon>
        <taxon>Actinomycetota</taxon>
        <taxon>Actinomycetes</taxon>
        <taxon>Micrococcales</taxon>
        <taxon>Microbacteriaceae</taxon>
        <taxon>Microcella</taxon>
    </lineage>
</organism>
<feature type="transmembrane region" description="Helical" evidence="1">
    <location>
        <begin position="104"/>
        <end position="123"/>
    </location>
</feature>
<dbReference type="Proteomes" id="UP000293519">
    <property type="component" value="Unassembled WGS sequence"/>
</dbReference>
<proteinExistence type="predicted"/>
<accession>A0A4Q7LV44</accession>
<sequence length="125" mass="13138">MSETELIRQWTSARWHIIVSQIAPTLLLAFTVWMLVDGLAETSLAVRIAATGILLASGILGAAAQFAAATEGAGVVEALRALDTPGPVARRIIAMGQGVQIVRFVTPAIFVVVFLALGVALFIEP</sequence>
<reference evidence="2 3" key="1">
    <citation type="journal article" date="2015" name="Stand. Genomic Sci.">
        <title>Genomic Encyclopedia of Bacterial and Archaeal Type Strains, Phase III: the genomes of soil and plant-associated and newly described type strains.</title>
        <authorList>
            <person name="Whitman W.B."/>
            <person name="Woyke T."/>
            <person name="Klenk H.P."/>
            <person name="Zhou Y."/>
            <person name="Lilburn T.G."/>
            <person name="Beck B.J."/>
            <person name="De Vos P."/>
            <person name="Vandamme P."/>
            <person name="Eisen J.A."/>
            <person name="Garrity G."/>
            <person name="Hugenholtz P."/>
            <person name="Kyrpides N.C."/>
        </authorList>
    </citation>
    <scope>NUCLEOTIDE SEQUENCE [LARGE SCALE GENOMIC DNA]</scope>
    <source>
        <strain evidence="2 3">CV2</strain>
    </source>
</reference>
<keyword evidence="1" id="KW-0812">Transmembrane</keyword>
<protein>
    <recommendedName>
        <fullName evidence="4">ABC transporter permease</fullName>
    </recommendedName>
</protein>
<dbReference type="OrthoDB" id="5193693at2"/>
<keyword evidence="1" id="KW-1133">Transmembrane helix</keyword>
<evidence type="ECO:0000313" key="3">
    <source>
        <dbReference type="Proteomes" id="UP000293519"/>
    </source>
</evidence>
<comment type="caution">
    <text evidence="2">The sequence shown here is derived from an EMBL/GenBank/DDBJ whole genome shotgun (WGS) entry which is preliminary data.</text>
</comment>